<name>A0ABQ4E0D2_9ACTN</name>
<dbReference type="Proteomes" id="UP000646749">
    <property type="component" value="Unassembled WGS sequence"/>
</dbReference>
<sequence length="85" mass="8878">MTVMRTGRVPMVEPPRTEAAPGPPPLATNRAGPAGHHRPAHRGGRLSASTVTGREGRAMSGPGVVAAPPEQQGERLLLTRLRGET</sequence>
<dbReference type="EMBL" id="BONW01000013">
    <property type="protein sequence ID" value="GIG88160.1"/>
    <property type="molecule type" value="Genomic_DNA"/>
</dbReference>
<evidence type="ECO:0000313" key="3">
    <source>
        <dbReference type="Proteomes" id="UP000646749"/>
    </source>
</evidence>
<feature type="region of interest" description="Disordered" evidence="1">
    <location>
        <begin position="1"/>
        <end position="72"/>
    </location>
</feature>
<evidence type="ECO:0000256" key="1">
    <source>
        <dbReference type="SAM" id="MobiDB-lite"/>
    </source>
</evidence>
<feature type="compositionally biased region" description="Basic residues" evidence="1">
    <location>
        <begin position="35"/>
        <end position="44"/>
    </location>
</feature>
<organism evidence="2 3">
    <name type="scientific">Plantactinospora endophytica</name>
    <dbReference type="NCBI Taxonomy" id="673535"/>
    <lineage>
        <taxon>Bacteria</taxon>
        <taxon>Bacillati</taxon>
        <taxon>Actinomycetota</taxon>
        <taxon>Actinomycetes</taxon>
        <taxon>Micromonosporales</taxon>
        <taxon>Micromonosporaceae</taxon>
        <taxon>Plantactinospora</taxon>
    </lineage>
</organism>
<protein>
    <submittedName>
        <fullName evidence="2">Uncharacterized protein</fullName>
    </submittedName>
</protein>
<comment type="caution">
    <text evidence="2">The sequence shown here is derived from an EMBL/GenBank/DDBJ whole genome shotgun (WGS) entry which is preliminary data.</text>
</comment>
<gene>
    <name evidence="2" type="ORF">Pen02_30960</name>
</gene>
<accession>A0ABQ4E0D2</accession>
<evidence type="ECO:0000313" key="2">
    <source>
        <dbReference type="EMBL" id="GIG88160.1"/>
    </source>
</evidence>
<reference evidence="2 3" key="1">
    <citation type="submission" date="2021-01" db="EMBL/GenBank/DDBJ databases">
        <title>Whole genome shotgun sequence of Plantactinospora endophytica NBRC 110450.</title>
        <authorList>
            <person name="Komaki H."/>
            <person name="Tamura T."/>
        </authorList>
    </citation>
    <scope>NUCLEOTIDE SEQUENCE [LARGE SCALE GENOMIC DNA]</scope>
    <source>
        <strain evidence="2 3">NBRC 110450</strain>
    </source>
</reference>
<keyword evidence="3" id="KW-1185">Reference proteome</keyword>
<proteinExistence type="predicted"/>